<organism evidence="2 3">
    <name type="scientific">Taxus chinensis</name>
    <name type="common">Chinese yew</name>
    <name type="synonym">Taxus wallichiana var. chinensis</name>
    <dbReference type="NCBI Taxonomy" id="29808"/>
    <lineage>
        <taxon>Eukaryota</taxon>
        <taxon>Viridiplantae</taxon>
        <taxon>Streptophyta</taxon>
        <taxon>Embryophyta</taxon>
        <taxon>Tracheophyta</taxon>
        <taxon>Spermatophyta</taxon>
        <taxon>Pinopsida</taxon>
        <taxon>Pinidae</taxon>
        <taxon>Conifers II</taxon>
        <taxon>Cupressales</taxon>
        <taxon>Taxaceae</taxon>
        <taxon>Taxus</taxon>
    </lineage>
</organism>
<name>A0AA38CER5_TAXCH</name>
<evidence type="ECO:0000313" key="3">
    <source>
        <dbReference type="Proteomes" id="UP000824469"/>
    </source>
</evidence>
<evidence type="ECO:0000256" key="1">
    <source>
        <dbReference type="SAM" id="MobiDB-lite"/>
    </source>
</evidence>
<proteinExistence type="predicted"/>
<dbReference type="AlphaFoldDB" id="A0AA38CER5"/>
<evidence type="ECO:0000313" key="2">
    <source>
        <dbReference type="EMBL" id="KAH9295432.1"/>
    </source>
</evidence>
<comment type="caution">
    <text evidence="2">The sequence shown here is derived from an EMBL/GenBank/DDBJ whole genome shotgun (WGS) entry which is preliminary data.</text>
</comment>
<feature type="region of interest" description="Disordered" evidence="1">
    <location>
        <begin position="31"/>
        <end position="53"/>
    </location>
</feature>
<dbReference type="EMBL" id="JAHRHJ020000011">
    <property type="protein sequence ID" value="KAH9295432.1"/>
    <property type="molecule type" value="Genomic_DNA"/>
</dbReference>
<protein>
    <submittedName>
        <fullName evidence="2">Uncharacterized protein</fullName>
    </submittedName>
</protein>
<sequence>MSNVWMLVRRFTTARPTAWRNVSIIKNRYAHKSSEGDNDRVSQVTKSKEHLKK</sequence>
<reference evidence="2 3" key="1">
    <citation type="journal article" date="2021" name="Nat. Plants">
        <title>The Taxus genome provides insights into paclitaxel biosynthesis.</title>
        <authorList>
            <person name="Xiong X."/>
            <person name="Gou J."/>
            <person name="Liao Q."/>
            <person name="Li Y."/>
            <person name="Zhou Q."/>
            <person name="Bi G."/>
            <person name="Li C."/>
            <person name="Du R."/>
            <person name="Wang X."/>
            <person name="Sun T."/>
            <person name="Guo L."/>
            <person name="Liang H."/>
            <person name="Lu P."/>
            <person name="Wu Y."/>
            <person name="Zhang Z."/>
            <person name="Ro D.K."/>
            <person name="Shang Y."/>
            <person name="Huang S."/>
            <person name="Yan J."/>
        </authorList>
    </citation>
    <scope>NUCLEOTIDE SEQUENCE [LARGE SCALE GENOMIC DNA]</scope>
    <source>
        <strain evidence="2">Ta-2019</strain>
    </source>
</reference>
<accession>A0AA38CER5</accession>
<gene>
    <name evidence="2" type="ORF">KI387_039020</name>
</gene>
<dbReference type="Proteomes" id="UP000824469">
    <property type="component" value="Unassembled WGS sequence"/>
</dbReference>
<feature type="non-terminal residue" evidence="2">
    <location>
        <position position="53"/>
    </location>
</feature>
<keyword evidence="3" id="KW-1185">Reference proteome</keyword>